<feature type="non-terminal residue" evidence="1">
    <location>
        <position position="1"/>
    </location>
</feature>
<organism evidence="1">
    <name type="scientific">marine sediment metagenome</name>
    <dbReference type="NCBI Taxonomy" id="412755"/>
    <lineage>
        <taxon>unclassified sequences</taxon>
        <taxon>metagenomes</taxon>
        <taxon>ecological metagenomes</taxon>
    </lineage>
</organism>
<dbReference type="EMBL" id="BARU01006417">
    <property type="protein sequence ID" value="GAH47164.1"/>
    <property type="molecule type" value="Genomic_DNA"/>
</dbReference>
<comment type="caution">
    <text evidence="1">The sequence shown here is derived from an EMBL/GenBank/DDBJ whole genome shotgun (WGS) entry which is preliminary data.</text>
</comment>
<proteinExistence type="predicted"/>
<protein>
    <submittedName>
        <fullName evidence="1">Uncharacterized protein</fullName>
    </submittedName>
</protein>
<accession>X1GZX6</accession>
<name>X1GZX6_9ZZZZ</name>
<reference evidence="1" key="1">
    <citation type="journal article" date="2014" name="Front. Microbiol.">
        <title>High frequency of phylogenetically diverse reductive dehalogenase-homologous genes in deep subseafloor sedimentary metagenomes.</title>
        <authorList>
            <person name="Kawai M."/>
            <person name="Futagami T."/>
            <person name="Toyoda A."/>
            <person name="Takaki Y."/>
            <person name="Nishi S."/>
            <person name="Hori S."/>
            <person name="Arai W."/>
            <person name="Tsubouchi T."/>
            <person name="Morono Y."/>
            <person name="Uchiyama I."/>
            <person name="Ito T."/>
            <person name="Fujiyama A."/>
            <person name="Inagaki F."/>
            <person name="Takami H."/>
        </authorList>
    </citation>
    <scope>NUCLEOTIDE SEQUENCE</scope>
    <source>
        <strain evidence="1">Expedition CK06-06</strain>
    </source>
</reference>
<evidence type="ECO:0000313" key="1">
    <source>
        <dbReference type="EMBL" id="GAH47164.1"/>
    </source>
</evidence>
<sequence>GFGVVYHLIENSIRNALSKSTLAVLKNAAESKEVISFGYLLPIMNTKSIKSGRNHLDFTSVFHDGDKEKSFKITIRLDKSYSRSVKDNLKKNIEEILLNVPTDSDTNIEDN</sequence>
<gene>
    <name evidence="1" type="ORF">S03H2_12625</name>
</gene>
<dbReference type="AlphaFoldDB" id="X1GZX6"/>